<keyword evidence="3" id="KW-0119">Carbohydrate metabolism</keyword>
<evidence type="ECO:0000256" key="2">
    <source>
        <dbReference type="ARBA" id="ARBA00006479"/>
    </source>
</evidence>
<dbReference type="SUPFAM" id="SSF46785">
    <property type="entry name" value="Winged helix' DNA-binding domain"/>
    <property type="match status" value="1"/>
</dbReference>
<dbReference type="Gene3D" id="3.30.420.40">
    <property type="match status" value="2"/>
</dbReference>
<dbReference type="InterPro" id="IPR043129">
    <property type="entry name" value="ATPase_NBD"/>
</dbReference>
<dbReference type="GO" id="GO:0042732">
    <property type="term" value="P:D-xylose metabolic process"/>
    <property type="evidence" value="ECO:0007669"/>
    <property type="project" value="UniProtKB-KW"/>
</dbReference>
<dbReference type="Pfam" id="PF13412">
    <property type="entry name" value="HTH_24"/>
    <property type="match status" value="1"/>
</dbReference>
<dbReference type="PANTHER" id="PTHR18964:SF149">
    <property type="entry name" value="BIFUNCTIONAL UDP-N-ACETYLGLUCOSAMINE 2-EPIMERASE_N-ACETYLMANNOSAMINE KINASE"/>
    <property type="match status" value="1"/>
</dbReference>
<evidence type="ECO:0000313" key="5">
    <source>
        <dbReference type="Proteomes" id="UP000237797"/>
    </source>
</evidence>
<comment type="similarity">
    <text evidence="2">Belongs to the ROK (NagC/XylR) family.</text>
</comment>
<keyword evidence="3" id="KW-0859">Xylose metabolism</keyword>
<comment type="caution">
    <text evidence="4">The sequence shown here is derived from an EMBL/GenBank/DDBJ whole genome shotgun (WGS) entry which is preliminary data.</text>
</comment>
<accession>A0A2T0LGE3</accession>
<organism evidence="4 5">
    <name type="scientific">Planifilum fimeticola</name>
    <dbReference type="NCBI Taxonomy" id="201975"/>
    <lineage>
        <taxon>Bacteria</taxon>
        <taxon>Bacillati</taxon>
        <taxon>Bacillota</taxon>
        <taxon>Bacilli</taxon>
        <taxon>Bacillales</taxon>
        <taxon>Thermoactinomycetaceae</taxon>
        <taxon>Planifilum</taxon>
    </lineage>
</organism>
<dbReference type="Proteomes" id="UP000237797">
    <property type="component" value="Unassembled WGS sequence"/>
</dbReference>
<evidence type="ECO:0000256" key="1">
    <source>
        <dbReference type="ARBA" id="ARBA00002486"/>
    </source>
</evidence>
<evidence type="ECO:0000256" key="3">
    <source>
        <dbReference type="ARBA" id="ARBA00022629"/>
    </source>
</evidence>
<proteinExistence type="inferred from homology"/>
<dbReference type="Gene3D" id="1.10.10.10">
    <property type="entry name" value="Winged helix-like DNA-binding domain superfamily/Winged helix DNA-binding domain"/>
    <property type="match status" value="1"/>
</dbReference>
<keyword evidence="5" id="KW-1185">Reference proteome</keyword>
<sequence length="397" mass="44532">MVSKGPSLLRLTNKKRILRFLREHSVSSRQDIAKALKLSKNTVSLIVEQLIREGKVREMGLDETSHVGRPRIKLSIVSESMTAVGIWVKKREAQYQVIDYSSRAMEKGCVEIDGEDPEKCLEQLQQLSLHLQSKYETLLGIGIGIPGLVDPYQGIVHYSSHLGWEQVPVKARLQGALRVPVRVLNNVKAASLFHFHLGKKRNSSLFYLRMDEGVGGSFIDQNGIFFGSSWTAGEIGHLSVEDHGPLCRCGKKGCLETLVSVPAIVRKLEEDLRQPLNIRRADELRTFVAETADASMAKVLRETGHYLGQIIPSIIHFFDPERIIIDTPLDQVQEFRQAVLESASRRTLKHSFDQVEIRFLFDPQSAVAGAAQAIIFQHESYPGEDETQVKNQGSSDR</sequence>
<keyword evidence="4" id="KW-0418">Kinase</keyword>
<dbReference type="PANTHER" id="PTHR18964">
    <property type="entry name" value="ROK (REPRESSOR, ORF, KINASE) FAMILY"/>
    <property type="match status" value="1"/>
</dbReference>
<dbReference type="InterPro" id="IPR000600">
    <property type="entry name" value="ROK"/>
</dbReference>
<dbReference type="EMBL" id="PVNE01000007">
    <property type="protein sequence ID" value="PRX41342.1"/>
    <property type="molecule type" value="Genomic_DNA"/>
</dbReference>
<name>A0A2T0LGE3_9BACL</name>
<dbReference type="InterPro" id="IPR036390">
    <property type="entry name" value="WH_DNA-bd_sf"/>
</dbReference>
<dbReference type="AlphaFoldDB" id="A0A2T0LGE3"/>
<dbReference type="GO" id="GO:0016301">
    <property type="term" value="F:kinase activity"/>
    <property type="evidence" value="ECO:0007669"/>
    <property type="project" value="UniProtKB-KW"/>
</dbReference>
<protein>
    <submittedName>
        <fullName evidence="4">Putative NBD/HSP70 family sugar kinase</fullName>
    </submittedName>
</protein>
<comment type="function">
    <text evidence="1">Transcriptional repressor of xylose-utilizing enzymes.</text>
</comment>
<dbReference type="SUPFAM" id="SSF53067">
    <property type="entry name" value="Actin-like ATPase domain"/>
    <property type="match status" value="1"/>
</dbReference>
<reference evidence="4 5" key="1">
    <citation type="submission" date="2018-03" db="EMBL/GenBank/DDBJ databases">
        <title>Genomic Encyclopedia of Archaeal and Bacterial Type Strains, Phase II (KMG-II): from individual species to whole genera.</title>
        <authorList>
            <person name="Goeker M."/>
        </authorList>
    </citation>
    <scope>NUCLEOTIDE SEQUENCE [LARGE SCALE GENOMIC DNA]</scope>
    <source>
        <strain evidence="4 5">DSM 44946</strain>
    </source>
</reference>
<keyword evidence="4" id="KW-0808">Transferase</keyword>
<gene>
    <name evidence="4" type="ORF">CLV97_107108</name>
</gene>
<evidence type="ECO:0000313" key="4">
    <source>
        <dbReference type="EMBL" id="PRX41342.1"/>
    </source>
</evidence>
<dbReference type="InterPro" id="IPR036388">
    <property type="entry name" value="WH-like_DNA-bd_sf"/>
</dbReference>
<dbReference type="Pfam" id="PF00480">
    <property type="entry name" value="ROK"/>
    <property type="match status" value="1"/>
</dbReference>